<name>A0AA88D876_FICCA</name>
<accession>A0AA88D876</accession>
<proteinExistence type="predicted"/>
<evidence type="ECO:0000313" key="3">
    <source>
        <dbReference type="Proteomes" id="UP001187192"/>
    </source>
</evidence>
<protein>
    <submittedName>
        <fullName evidence="2">Uncharacterized protein</fullName>
    </submittedName>
</protein>
<evidence type="ECO:0000313" key="2">
    <source>
        <dbReference type="EMBL" id="GMN45282.1"/>
    </source>
</evidence>
<dbReference type="EMBL" id="BTGU01000020">
    <property type="protein sequence ID" value="GMN45282.1"/>
    <property type="molecule type" value="Genomic_DNA"/>
</dbReference>
<reference evidence="2" key="1">
    <citation type="submission" date="2023-07" db="EMBL/GenBank/DDBJ databases">
        <title>draft genome sequence of fig (Ficus carica).</title>
        <authorList>
            <person name="Takahashi T."/>
            <person name="Nishimura K."/>
        </authorList>
    </citation>
    <scope>NUCLEOTIDE SEQUENCE</scope>
</reference>
<feature type="region of interest" description="Disordered" evidence="1">
    <location>
        <begin position="1"/>
        <end position="22"/>
    </location>
</feature>
<evidence type="ECO:0000256" key="1">
    <source>
        <dbReference type="SAM" id="MobiDB-lite"/>
    </source>
</evidence>
<keyword evidence="3" id="KW-1185">Reference proteome</keyword>
<dbReference type="AlphaFoldDB" id="A0AA88D876"/>
<gene>
    <name evidence="2" type="ORF">TIFTF001_014480</name>
</gene>
<sequence>MGAEGEQGNKAKENPRPNAMTESQFLSWKRQKGIVCKVMYYNIVLGFAYVGIVTKSEACNHNLVTIWQLKVVMKTGCEANLVPASCVACFGERSLFSSSKG</sequence>
<organism evidence="2 3">
    <name type="scientific">Ficus carica</name>
    <name type="common">Common fig</name>
    <dbReference type="NCBI Taxonomy" id="3494"/>
    <lineage>
        <taxon>Eukaryota</taxon>
        <taxon>Viridiplantae</taxon>
        <taxon>Streptophyta</taxon>
        <taxon>Embryophyta</taxon>
        <taxon>Tracheophyta</taxon>
        <taxon>Spermatophyta</taxon>
        <taxon>Magnoliopsida</taxon>
        <taxon>eudicotyledons</taxon>
        <taxon>Gunneridae</taxon>
        <taxon>Pentapetalae</taxon>
        <taxon>rosids</taxon>
        <taxon>fabids</taxon>
        <taxon>Rosales</taxon>
        <taxon>Moraceae</taxon>
        <taxon>Ficeae</taxon>
        <taxon>Ficus</taxon>
    </lineage>
</organism>
<comment type="caution">
    <text evidence="2">The sequence shown here is derived from an EMBL/GenBank/DDBJ whole genome shotgun (WGS) entry which is preliminary data.</text>
</comment>
<dbReference type="Proteomes" id="UP001187192">
    <property type="component" value="Unassembled WGS sequence"/>
</dbReference>